<dbReference type="GeneID" id="85452318"/>
<evidence type="ECO:0000313" key="2">
    <source>
        <dbReference type="Proteomes" id="UP001224890"/>
    </source>
</evidence>
<dbReference type="Proteomes" id="UP001224890">
    <property type="component" value="Unassembled WGS sequence"/>
</dbReference>
<organism evidence="1 2">
    <name type="scientific">Colletotrichum godetiae</name>
    <dbReference type="NCBI Taxonomy" id="1209918"/>
    <lineage>
        <taxon>Eukaryota</taxon>
        <taxon>Fungi</taxon>
        <taxon>Dikarya</taxon>
        <taxon>Ascomycota</taxon>
        <taxon>Pezizomycotina</taxon>
        <taxon>Sordariomycetes</taxon>
        <taxon>Hypocreomycetidae</taxon>
        <taxon>Glomerellales</taxon>
        <taxon>Glomerellaceae</taxon>
        <taxon>Colletotrichum</taxon>
        <taxon>Colletotrichum acutatum species complex</taxon>
    </lineage>
</organism>
<dbReference type="RefSeq" id="XP_060432356.1">
    <property type="nucleotide sequence ID" value="XM_060567792.1"/>
</dbReference>
<sequence length="148" mass="16675">LAQYEATSIESTQFFGHLSARKHVKNSLSKAGRFIQSLTGHIRRRDAIISSRLEAISLYEGFPKPVVSQLDRLQKIEESLSQSIHIISQVNKLAHDRNNTFEDRTLVDNKYALSLSTVDDLVAARRPILTGWSRHFGGQVTDKSVQKS</sequence>
<protein>
    <submittedName>
        <fullName evidence="1">Uncharacterized protein</fullName>
    </submittedName>
</protein>
<proteinExistence type="predicted"/>
<keyword evidence="2" id="KW-1185">Reference proteome</keyword>
<reference evidence="1" key="1">
    <citation type="submission" date="2021-06" db="EMBL/GenBank/DDBJ databases">
        <title>Comparative genomics, transcriptomics and evolutionary studies reveal genomic signatures of adaptation to plant cell wall in hemibiotrophic fungi.</title>
        <authorList>
            <consortium name="DOE Joint Genome Institute"/>
            <person name="Baroncelli R."/>
            <person name="Diaz J.F."/>
            <person name="Benocci T."/>
            <person name="Peng M."/>
            <person name="Battaglia E."/>
            <person name="Haridas S."/>
            <person name="Andreopoulos W."/>
            <person name="Labutti K."/>
            <person name="Pangilinan J."/>
            <person name="Floch G.L."/>
            <person name="Makela M.R."/>
            <person name="Henrissat B."/>
            <person name="Grigoriev I.V."/>
            <person name="Crouch J.A."/>
            <person name="De Vries R.P."/>
            <person name="Sukno S.A."/>
            <person name="Thon M.R."/>
        </authorList>
    </citation>
    <scope>NUCLEOTIDE SEQUENCE</scope>
    <source>
        <strain evidence="1">CBS 193.32</strain>
    </source>
</reference>
<feature type="non-terminal residue" evidence="1">
    <location>
        <position position="148"/>
    </location>
</feature>
<feature type="non-terminal residue" evidence="1">
    <location>
        <position position="1"/>
    </location>
</feature>
<evidence type="ECO:0000313" key="1">
    <source>
        <dbReference type="EMBL" id="KAK1688661.1"/>
    </source>
</evidence>
<name>A0AAJ0EYI5_9PEZI</name>
<comment type="caution">
    <text evidence="1">The sequence shown here is derived from an EMBL/GenBank/DDBJ whole genome shotgun (WGS) entry which is preliminary data.</text>
</comment>
<accession>A0AAJ0EYI5</accession>
<dbReference type="EMBL" id="JAHMHR010000011">
    <property type="protein sequence ID" value="KAK1688661.1"/>
    <property type="molecule type" value="Genomic_DNA"/>
</dbReference>
<gene>
    <name evidence="1" type="ORF">BDP55DRAFT_523960</name>
</gene>
<dbReference type="AlphaFoldDB" id="A0AAJ0EYI5"/>